<name>A0A506UHF9_9HYPH</name>
<protein>
    <submittedName>
        <fullName evidence="2">Uncharacterized protein</fullName>
    </submittedName>
</protein>
<feature type="compositionally biased region" description="Basic and acidic residues" evidence="1">
    <location>
        <begin position="58"/>
        <end position="69"/>
    </location>
</feature>
<evidence type="ECO:0000313" key="3">
    <source>
        <dbReference type="Proteomes" id="UP000320314"/>
    </source>
</evidence>
<evidence type="ECO:0000256" key="1">
    <source>
        <dbReference type="SAM" id="MobiDB-lite"/>
    </source>
</evidence>
<feature type="region of interest" description="Disordered" evidence="1">
    <location>
        <begin position="56"/>
        <end position="82"/>
    </location>
</feature>
<evidence type="ECO:0000313" key="2">
    <source>
        <dbReference type="EMBL" id="TPW32742.1"/>
    </source>
</evidence>
<reference evidence="2 3" key="1">
    <citation type="submission" date="2019-06" db="EMBL/GenBank/DDBJ databases">
        <authorList>
            <person name="Li M."/>
        </authorList>
    </citation>
    <scope>NUCLEOTIDE SEQUENCE [LARGE SCALE GENOMIC DNA]</scope>
    <source>
        <strain evidence="2 3">BGMRC6574</strain>
    </source>
</reference>
<keyword evidence="3" id="KW-1185">Reference proteome</keyword>
<accession>A0A506UHF9</accession>
<dbReference type="AlphaFoldDB" id="A0A506UHF9"/>
<sequence length="82" mass="9496">MFEIGKWYTVWLIEAGEEGSLAYKVADYDAPLLRLHNPNIGNDMIVNTSSPMFVRAQMSEHQEEERRPLLELPEWAQTTDKS</sequence>
<dbReference type="RefSeq" id="WP_141165044.1">
    <property type="nucleotide sequence ID" value="NZ_VHLH01000001.1"/>
</dbReference>
<organism evidence="2 3">
    <name type="scientific">Pararhizobium mangrovi</name>
    <dbReference type="NCBI Taxonomy" id="2590452"/>
    <lineage>
        <taxon>Bacteria</taxon>
        <taxon>Pseudomonadati</taxon>
        <taxon>Pseudomonadota</taxon>
        <taxon>Alphaproteobacteria</taxon>
        <taxon>Hyphomicrobiales</taxon>
        <taxon>Rhizobiaceae</taxon>
        <taxon>Rhizobium/Agrobacterium group</taxon>
        <taxon>Pararhizobium</taxon>
    </lineage>
</organism>
<proteinExistence type="predicted"/>
<dbReference type="EMBL" id="VHLH01000001">
    <property type="protein sequence ID" value="TPW32742.1"/>
    <property type="molecule type" value="Genomic_DNA"/>
</dbReference>
<gene>
    <name evidence="2" type="ORF">FJU11_00510</name>
</gene>
<comment type="caution">
    <text evidence="2">The sequence shown here is derived from an EMBL/GenBank/DDBJ whole genome shotgun (WGS) entry which is preliminary data.</text>
</comment>
<dbReference type="OrthoDB" id="8402161at2"/>
<dbReference type="Proteomes" id="UP000320314">
    <property type="component" value="Unassembled WGS sequence"/>
</dbReference>